<keyword evidence="1" id="KW-0112">Calmodulin-binding</keyword>
<dbReference type="SMART" id="SM00015">
    <property type="entry name" value="IQ"/>
    <property type="match status" value="1"/>
</dbReference>
<reference evidence="4 5" key="1">
    <citation type="journal article" date="2005" name="Nature">
        <title>The map-based sequence of the rice genome.</title>
        <authorList>
            <consortium name="International rice genome sequencing project (IRGSP)"/>
            <person name="Matsumoto T."/>
            <person name="Wu J."/>
            <person name="Kanamori H."/>
            <person name="Katayose Y."/>
            <person name="Fujisawa M."/>
            <person name="Namiki N."/>
            <person name="Mizuno H."/>
            <person name="Yamamoto K."/>
            <person name="Antonio B.A."/>
            <person name="Baba T."/>
            <person name="Sakata K."/>
            <person name="Nagamura Y."/>
            <person name="Aoki H."/>
            <person name="Arikawa K."/>
            <person name="Arita K."/>
            <person name="Bito T."/>
            <person name="Chiden Y."/>
            <person name="Fujitsuka N."/>
            <person name="Fukunaka R."/>
            <person name="Hamada M."/>
            <person name="Harada C."/>
            <person name="Hayashi A."/>
            <person name="Hijishita S."/>
            <person name="Honda M."/>
            <person name="Hosokawa S."/>
            <person name="Ichikawa Y."/>
            <person name="Idonuma A."/>
            <person name="Iijima M."/>
            <person name="Ikeda M."/>
            <person name="Ikeno M."/>
            <person name="Ito K."/>
            <person name="Ito S."/>
            <person name="Ito T."/>
            <person name="Ito Y."/>
            <person name="Ito Y."/>
            <person name="Iwabuchi A."/>
            <person name="Kamiya K."/>
            <person name="Karasawa W."/>
            <person name="Kurita K."/>
            <person name="Katagiri S."/>
            <person name="Kikuta A."/>
            <person name="Kobayashi H."/>
            <person name="Kobayashi N."/>
            <person name="Machita K."/>
            <person name="Maehara T."/>
            <person name="Masukawa M."/>
            <person name="Mizubayashi T."/>
            <person name="Mukai Y."/>
            <person name="Nagasaki H."/>
            <person name="Nagata Y."/>
            <person name="Naito S."/>
            <person name="Nakashima M."/>
            <person name="Nakama Y."/>
            <person name="Nakamichi Y."/>
            <person name="Nakamura M."/>
            <person name="Meguro A."/>
            <person name="Negishi M."/>
            <person name="Ohta I."/>
            <person name="Ohta T."/>
            <person name="Okamoto M."/>
            <person name="Ono N."/>
            <person name="Saji S."/>
            <person name="Sakaguchi M."/>
            <person name="Sakai K."/>
            <person name="Shibata M."/>
            <person name="Shimokawa T."/>
            <person name="Song J."/>
            <person name="Takazaki Y."/>
            <person name="Terasawa K."/>
            <person name="Tsugane M."/>
            <person name="Tsuji K."/>
            <person name="Ueda S."/>
            <person name="Waki K."/>
            <person name="Yamagata H."/>
            <person name="Yamamoto M."/>
            <person name="Yamamoto S."/>
            <person name="Yamane H."/>
            <person name="Yoshiki S."/>
            <person name="Yoshihara R."/>
            <person name="Yukawa K."/>
            <person name="Zhong H."/>
            <person name="Yano M."/>
            <person name="Yuan Q."/>
            <person name="Ouyang S."/>
            <person name="Liu J."/>
            <person name="Jones K.M."/>
            <person name="Gansberger K."/>
            <person name="Moffat K."/>
            <person name="Hill J."/>
            <person name="Bera J."/>
            <person name="Fadrosh D."/>
            <person name="Jin S."/>
            <person name="Johri S."/>
            <person name="Kim M."/>
            <person name="Overton L."/>
            <person name="Reardon M."/>
            <person name="Tsitrin T."/>
            <person name="Vuong H."/>
            <person name="Weaver B."/>
            <person name="Ciecko A."/>
            <person name="Tallon L."/>
            <person name="Jackson J."/>
            <person name="Pai G."/>
            <person name="Aken S.V."/>
            <person name="Utterback T."/>
            <person name="Reidmuller S."/>
            <person name="Feldblyum T."/>
            <person name="Hsiao J."/>
            <person name="Zismann V."/>
            <person name="Iobst S."/>
            <person name="de Vazeille A.R."/>
            <person name="Buell C.R."/>
            <person name="Ying K."/>
            <person name="Li Y."/>
            <person name="Lu T."/>
            <person name="Huang Y."/>
            <person name="Zhao Q."/>
            <person name="Feng Q."/>
            <person name="Zhang L."/>
            <person name="Zhu J."/>
            <person name="Weng Q."/>
            <person name="Mu J."/>
            <person name="Lu Y."/>
            <person name="Fan D."/>
            <person name="Liu Y."/>
            <person name="Guan J."/>
            <person name="Zhang Y."/>
            <person name="Yu S."/>
            <person name="Liu X."/>
            <person name="Zhang Y."/>
            <person name="Hong G."/>
            <person name="Han B."/>
            <person name="Choisne N."/>
            <person name="Demange N."/>
            <person name="Orjeda G."/>
            <person name="Samain S."/>
            <person name="Cattolico L."/>
            <person name="Pelletier E."/>
            <person name="Couloux A."/>
            <person name="Segurens B."/>
            <person name="Wincker P."/>
            <person name="D'Hont A."/>
            <person name="Scarpelli C."/>
            <person name="Weissenbach J."/>
            <person name="Salanoubat M."/>
            <person name="Quetier F."/>
            <person name="Yu Y."/>
            <person name="Kim H.R."/>
            <person name="Rambo T."/>
            <person name="Currie J."/>
            <person name="Collura K."/>
            <person name="Luo M."/>
            <person name="Yang T."/>
            <person name="Ammiraju J.S.S."/>
            <person name="Engler F."/>
            <person name="Soderlund C."/>
            <person name="Wing R.A."/>
            <person name="Palmer L.E."/>
            <person name="de la Bastide M."/>
            <person name="Spiegel L."/>
            <person name="Nascimento L."/>
            <person name="Zutavern T."/>
            <person name="O'Shaughnessy A."/>
            <person name="Dike S."/>
            <person name="Dedhia N."/>
            <person name="Preston R."/>
            <person name="Balija V."/>
            <person name="McCombie W.R."/>
            <person name="Chow T."/>
            <person name="Chen H."/>
            <person name="Chung M."/>
            <person name="Chen C."/>
            <person name="Shaw J."/>
            <person name="Wu H."/>
            <person name="Hsiao K."/>
            <person name="Chao Y."/>
            <person name="Chu M."/>
            <person name="Cheng C."/>
            <person name="Hour A."/>
            <person name="Lee P."/>
            <person name="Lin S."/>
            <person name="Lin Y."/>
            <person name="Liou J."/>
            <person name="Liu S."/>
            <person name="Hsing Y."/>
            <person name="Raghuvanshi S."/>
            <person name="Mohanty A."/>
            <person name="Bharti A.K."/>
            <person name="Gaur A."/>
            <person name="Gupta V."/>
            <person name="Kumar D."/>
            <person name="Ravi V."/>
            <person name="Vij S."/>
            <person name="Kapur A."/>
            <person name="Khurana P."/>
            <person name="Khurana P."/>
            <person name="Khurana J.P."/>
            <person name="Tyagi A.K."/>
            <person name="Gaikwad K."/>
            <person name="Singh A."/>
            <person name="Dalal V."/>
            <person name="Srivastava S."/>
            <person name="Dixit A."/>
            <person name="Pal A.K."/>
            <person name="Ghazi I.A."/>
            <person name="Yadav M."/>
            <person name="Pandit A."/>
            <person name="Bhargava A."/>
            <person name="Sureshbabu K."/>
            <person name="Batra K."/>
            <person name="Sharma T.R."/>
            <person name="Mohapatra T."/>
            <person name="Singh N.K."/>
            <person name="Messing J."/>
            <person name="Nelson A.B."/>
            <person name="Fuks G."/>
            <person name="Kavchok S."/>
            <person name="Keizer G."/>
            <person name="Linton E."/>
            <person name="Llaca V."/>
            <person name="Song R."/>
            <person name="Tanyolac B."/>
            <person name="Young S."/>
            <person name="Ho-Il K."/>
            <person name="Hahn J.H."/>
            <person name="Sangsakoo G."/>
            <person name="Vanavichit A."/>
            <person name="de Mattos Luiz.A.T."/>
            <person name="Zimmer P.D."/>
            <person name="Malone G."/>
            <person name="Dellagostin O."/>
            <person name="de Oliveira A.C."/>
            <person name="Bevan M."/>
            <person name="Bancroft I."/>
            <person name="Minx P."/>
            <person name="Cordum H."/>
            <person name="Wilson R."/>
            <person name="Cheng Z."/>
            <person name="Jin W."/>
            <person name="Jiang J."/>
            <person name="Leong S.A."/>
            <person name="Iwama H."/>
            <person name="Gojobori T."/>
            <person name="Itoh T."/>
            <person name="Niimura Y."/>
            <person name="Fujii Y."/>
            <person name="Habara T."/>
            <person name="Sakai H."/>
            <person name="Sato Y."/>
            <person name="Wilson G."/>
            <person name="Kumar K."/>
            <person name="McCouch S."/>
            <person name="Juretic N."/>
            <person name="Hoen D."/>
            <person name="Wright S."/>
            <person name="Bruskiewich R."/>
            <person name="Bureau T."/>
            <person name="Miyao A."/>
            <person name="Hirochika H."/>
            <person name="Nishikawa T."/>
            <person name="Kadowaki K."/>
            <person name="Sugiura M."/>
            <person name="Burr B."/>
            <person name="Sasaki T."/>
        </authorList>
    </citation>
    <scope>NUCLEOTIDE SEQUENCE [LARGE SCALE GENOMIC DNA]</scope>
    <source>
        <strain evidence="5">cv. Nipponbare</strain>
    </source>
</reference>
<dbReference type="AlphaFoldDB" id="A0A0N7KK27"/>
<sequence>MGKKGKWFGAVKKVFSPESKEKKEERLRRKLAASNPNPPDLTPSASLEVNVSVPPPPPPPPVQQIEEVKVPEVEQEQSKHVTVEAVPEAVPVPAQTSSLPPGVSREEQATIKIQTAFRGYLARRALRALRGLVRLKSLVEGNSVKRQAASTLRCMQTLARVQSQIRSRRLKMSEENQALQRQLLLKQELESLRMGEQWDDSTQSKEQIEASLISRQEAAVRRERALAYAFSHQWKSTSRSVNPMFVDPNNPQWGWSWLERWMAAKPWEGRAGTDKESNLDRASAKSASLNLGEGEITKAFNSLR</sequence>
<evidence type="ECO:0000256" key="2">
    <source>
        <dbReference type="ARBA" id="ARBA00024341"/>
    </source>
</evidence>
<dbReference type="Proteomes" id="UP000000763">
    <property type="component" value="Chromosome 5"/>
</dbReference>
<comment type="similarity">
    <text evidence="2">Belongs to the IQD family.</text>
</comment>
<accession>A0A0N7KK27</accession>
<organism evidence="4 5">
    <name type="scientific">Oryza sativa subsp. japonica</name>
    <name type="common">Rice</name>
    <dbReference type="NCBI Taxonomy" id="39947"/>
    <lineage>
        <taxon>Eukaryota</taxon>
        <taxon>Viridiplantae</taxon>
        <taxon>Streptophyta</taxon>
        <taxon>Embryophyta</taxon>
        <taxon>Tracheophyta</taxon>
        <taxon>Spermatophyta</taxon>
        <taxon>Magnoliopsida</taxon>
        <taxon>Liliopsida</taxon>
        <taxon>Poales</taxon>
        <taxon>Poaceae</taxon>
        <taxon>BOP clade</taxon>
        <taxon>Oryzoideae</taxon>
        <taxon>Oryzeae</taxon>
        <taxon>Oryzinae</taxon>
        <taxon>Oryza</taxon>
        <taxon>Oryza sativa</taxon>
    </lineage>
</organism>
<feature type="compositionally biased region" description="Pro residues" evidence="3">
    <location>
        <begin position="53"/>
        <end position="62"/>
    </location>
</feature>
<dbReference type="Pfam" id="PF00612">
    <property type="entry name" value="IQ"/>
    <property type="match status" value="1"/>
</dbReference>
<dbReference type="EMBL" id="AP008211">
    <property type="protein sequence ID" value="BAF16425.1"/>
    <property type="molecule type" value="Genomic_DNA"/>
</dbReference>
<dbReference type="PANTHER" id="PTHR32295:SF216">
    <property type="entry name" value="PROTEIN IQ-DOMAIN 3"/>
    <property type="match status" value="1"/>
</dbReference>
<reference evidence="5" key="2">
    <citation type="journal article" date="2008" name="Nucleic Acids Res.">
        <title>The rice annotation project database (RAP-DB): 2008 update.</title>
        <authorList>
            <consortium name="The rice annotation project (RAP)"/>
        </authorList>
    </citation>
    <scope>GENOME REANNOTATION</scope>
    <source>
        <strain evidence="5">cv. Nipponbare</strain>
    </source>
</reference>
<dbReference type="PROSITE" id="PS50096">
    <property type="entry name" value="IQ"/>
    <property type="match status" value="1"/>
</dbReference>
<feature type="region of interest" description="Disordered" evidence="3">
    <location>
        <begin position="1"/>
        <end position="64"/>
    </location>
</feature>
<dbReference type="Gene3D" id="1.20.5.190">
    <property type="match status" value="1"/>
</dbReference>
<evidence type="ECO:0000256" key="1">
    <source>
        <dbReference type="ARBA" id="ARBA00022860"/>
    </source>
</evidence>
<evidence type="ECO:0000313" key="4">
    <source>
        <dbReference type="EMBL" id="BAF16425.1"/>
    </source>
</evidence>
<dbReference type="PANTHER" id="PTHR32295">
    <property type="entry name" value="IQ-DOMAIN 5-RELATED"/>
    <property type="match status" value="1"/>
</dbReference>
<protein>
    <submittedName>
        <fullName evidence="4">Os05g0123200 protein</fullName>
    </submittedName>
</protein>
<evidence type="ECO:0000256" key="3">
    <source>
        <dbReference type="SAM" id="MobiDB-lite"/>
    </source>
</evidence>
<evidence type="ECO:0000313" key="5">
    <source>
        <dbReference type="Proteomes" id="UP000000763"/>
    </source>
</evidence>
<dbReference type="GO" id="GO:0005516">
    <property type="term" value="F:calmodulin binding"/>
    <property type="evidence" value="ECO:0007669"/>
    <property type="project" value="UniProtKB-KW"/>
</dbReference>
<name>A0A0N7KK27_ORYSJ</name>
<dbReference type="InterPro" id="IPR000048">
    <property type="entry name" value="IQ_motif_EF-hand-BS"/>
</dbReference>
<gene>
    <name evidence="4" type="ordered locus">Os05g0123200</name>
</gene>
<feature type="compositionally biased region" description="Basic and acidic residues" evidence="3">
    <location>
        <begin position="18"/>
        <end position="27"/>
    </location>
</feature>
<proteinExistence type="inferred from homology"/>
<dbReference type="KEGG" id="dosa:Os05g0123200"/>
<dbReference type="Gramene" id="Os05t0123200-02">
    <property type="protein sequence ID" value="Os05t0123200-02"/>
    <property type="gene ID" value="Os05g0123200"/>
</dbReference>